<dbReference type="InterPro" id="IPR005790">
    <property type="entry name" value="DNA_polIII_delta"/>
</dbReference>
<dbReference type="EMBL" id="QJJQ01000007">
    <property type="protein sequence ID" value="PXW86550.1"/>
    <property type="molecule type" value="Genomic_DNA"/>
</dbReference>
<evidence type="ECO:0000313" key="12">
    <source>
        <dbReference type="Proteomes" id="UP000247978"/>
    </source>
</evidence>
<comment type="caution">
    <text evidence="11">The sequence shown here is derived from an EMBL/GenBank/DDBJ whole genome shotgun (WGS) entry which is preliminary data.</text>
</comment>
<proteinExistence type="inferred from homology"/>
<dbReference type="Gene3D" id="1.20.272.10">
    <property type="match status" value="1"/>
</dbReference>
<dbReference type="GO" id="GO:0003887">
    <property type="term" value="F:DNA-directed DNA polymerase activity"/>
    <property type="evidence" value="ECO:0007669"/>
    <property type="project" value="UniProtKB-KW"/>
</dbReference>
<feature type="domain" description="DNA polymerase III delta N-terminal" evidence="9">
    <location>
        <begin position="20"/>
        <end position="144"/>
    </location>
</feature>
<dbReference type="InterPro" id="IPR048466">
    <property type="entry name" value="DNA_pol3_delta-like_C"/>
</dbReference>
<keyword evidence="3" id="KW-0808">Transferase</keyword>
<dbReference type="Pfam" id="PF21694">
    <property type="entry name" value="DNA_pol3_delta_C"/>
    <property type="match status" value="1"/>
</dbReference>
<dbReference type="SUPFAM" id="SSF52540">
    <property type="entry name" value="P-loop containing nucleoside triphosphate hydrolases"/>
    <property type="match status" value="1"/>
</dbReference>
<dbReference type="PANTHER" id="PTHR34388">
    <property type="entry name" value="DNA POLYMERASE III SUBUNIT DELTA"/>
    <property type="match status" value="1"/>
</dbReference>
<gene>
    <name evidence="11" type="ORF">DFR56_10769</name>
</gene>
<comment type="catalytic activity">
    <reaction evidence="8">
        <text>DNA(n) + a 2'-deoxyribonucleoside 5'-triphosphate = DNA(n+1) + diphosphate</text>
        <dbReference type="Rhea" id="RHEA:22508"/>
        <dbReference type="Rhea" id="RHEA-COMP:17339"/>
        <dbReference type="Rhea" id="RHEA-COMP:17340"/>
        <dbReference type="ChEBI" id="CHEBI:33019"/>
        <dbReference type="ChEBI" id="CHEBI:61560"/>
        <dbReference type="ChEBI" id="CHEBI:173112"/>
        <dbReference type="EC" id="2.7.7.7"/>
    </reaction>
</comment>
<dbReference type="InterPro" id="IPR008921">
    <property type="entry name" value="DNA_pol3_clamp-load_cplx_C"/>
</dbReference>
<evidence type="ECO:0000256" key="3">
    <source>
        <dbReference type="ARBA" id="ARBA00022679"/>
    </source>
</evidence>
<dbReference type="AlphaFoldDB" id="A0A2V3VY80"/>
<evidence type="ECO:0000259" key="9">
    <source>
        <dbReference type="Pfam" id="PF06144"/>
    </source>
</evidence>
<evidence type="ECO:0000256" key="2">
    <source>
        <dbReference type="ARBA" id="ARBA00017703"/>
    </source>
</evidence>
<dbReference type="Gene3D" id="3.40.50.300">
    <property type="entry name" value="P-loop containing nucleotide triphosphate hydrolases"/>
    <property type="match status" value="1"/>
</dbReference>
<comment type="similarity">
    <text evidence="7">Belongs to the DNA polymerase HolA subunit family.</text>
</comment>
<dbReference type="Proteomes" id="UP000247978">
    <property type="component" value="Unassembled WGS sequence"/>
</dbReference>
<evidence type="ECO:0000256" key="5">
    <source>
        <dbReference type="ARBA" id="ARBA00022705"/>
    </source>
</evidence>
<sequence length="339" mass="39131">MSDINKAIQAIQSGKVDSVYLLHGTEYYFIEQFKNKLLETLKHDVDEDITTYDLQEVAIQEVLTDVETLPFFNEKKLIFANEPVFLKTKQDKLTVTHDLKSLEQYLNDPAPYSILVLVAPYEKLDERKKLTKLLKKEAVVVNCNSIKDAALRKWIQHIAGNYRIKLNEAACLRLEVEFHSNLYMMEKEIEKLALFVGEGGEVTQEIAENLISTSLNNNALQLVDAVLTKNLHEAIKIYKDLEKMKEDPIGLIALLAYQFRIIFQVKLLRKKGYPNQRIQSEVKVHPYVIKLASERSTQFSEKMLTNIMNELTNTDTTIKRGKMEKGMAFELLLYKLIAR</sequence>
<dbReference type="InterPro" id="IPR027417">
    <property type="entry name" value="P-loop_NTPase"/>
</dbReference>
<dbReference type="Gene3D" id="1.10.8.60">
    <property type="match status" value="1"/>
</dbReference>
<dbReference type="EC" id="2.7.7.7" evidence="1"/>
<dbReference type="PANTHER" id="PTHR34388:SF1">
    <property type="entry name" value="DNA POLYMERASE III SUBUNIT DELTA"/>
    <property type="match status" value="1"/>
</dbReference>
<evidence type="ECO:0000256" key="6">
    <source>
        <dbReference type="ARBA" id="ARBA00022932"/>
    </source>
</evidence>
<evidence type="ECO:0000256" key="1">
    <source>
        <dbReference type="ARBA" id="ARBA00012417"/>
    </source>
</evidence>
<dbReference type="InterPro" id="IPR010372">
    <property type="entry name" value="DNA_pol3_delta_N"/>
</dbReference>
<keyword evidence="4" id="KW-0548">Nucleotidyltransferase</keyword>
<reference evidence="11 12" key="1">
    <citation type="submission" date="2018-05" db="EMBL/GenBank/DDBJ databases">
        <title>Genomic Encyclopedia of Type Strains, Phase IV (KMG-IV): sequencing the most valuable type-strain genomes for metagenomic binning, comparative biology and taxonomic classification.</title>
        <authorList>
            <person name="Goeker M."/>
        </authorList>
    </citation>
    <scope>NUCLEOTIDE SEQUENCE [LARGE SCALE GENOMIC DNA]</scope>
    <source>
        <strain evidence="11 12">DSM 28556</strain>
    </source>
</reference>
<keyword evidence="5" id="KW-0235">DNA replication</keyword>
<dbReference type="GO" id="GO:0006261">
    <property type="term" value="P:DNA-templated DNA replication"/>
    <property type="evidence" value="ECO:0007669"/>
    <property type="project" value="TreeGrafter"/>
</dbReference>
<name>A0A2V3VY80_9BACI</name>
<evidence type="ECO:0000313" key="11">
    <source>
        <dbReference type="EMBL" id="PXW86550.1"/>
    </source>
</evidence>
<organism evidence="11 12">
    <name type="scientific">Pseudogracilibacillus auburnensis</name>
    <dbReference type="NCBI Taxonomy" id="1494959"/>
    <lineage>
        <taxon>Bacteria</taxon>
        <taxon>Bacillati</taxon>
        <taxon>Bacillota</taxon>
        <taxon>Bacilli</taxon>
        <taxon>Bacillales</taxon>
        <taxon>Bacillaceae</taxon>
        <taxon>Pseudogracilibacillus</taxon>
    </lineage>
</organism>
<dbReference type="GO" id="GO:0009360">
    <property type="term" value="C:DNA polymerase III complex"/>
    <property type="evidence" value="ECO:0007669"/>
    <property type="project" value="InterPro"/>
</dbReference>
<dbReference type="RefSeq" id="WP_110395456.1">
    <property type="nucleotide sequence ID" value="NZ_JBHUHB010000001.1"/>
</dbReference>
<keyword evidence="6" id="KW-0239">DNA-directed DNA polymerase</keyword>
<dbReference type="GO" id="GO:0003677">
    <property type="term" value="F:DNA binding"/>
    <property type="evidence" value="ECO:0007669"/>
    <property type="project" value="InterPro"/>
</dbReference>
<dbReference type="OrthoDB" id="9775929at2"/>
<protein>
    <recommendedName>
        <fullName evidence="2">DNA polymerase III subunit delta</fullName>
        <ecNumber evidence="1">2.7.7.7</ecNumber>
    </recommendedName>
</protein>
<evidence type="ECO:0000256" key="7">
    <source>
        <dbReference type="ARBA" id="ARBA00034754"/>
    </source>
</evidence>
<dbReference type="SUPFAM" id="SSF48019">
    <property type="entry name" value="post-AAA+ oligomerization domain-like"/>
    <property type="match status" value="1"/>
</dbReference>
<evidence type="ECO:0000259" key="10">
    <source>
        <dbReference type="Pfam" id="PF21694"/>
    </source>
</evidence>
<feature type="domain" description="DNA polymerase III delta subunit-like C-terminal" evidence="10">
    <location>
        <begin position="217"/>
        <end position="336"/>
    </location>
</feature>
<evidence type="ECO:0000256" key="4">
    <source>
        <dbReference type="ARBA" id="ARBA00022695"/>
    </source>
</evidence>
<accession>A0A2V3VY80</accession>
<keyword evidence="12" id="KW-1185">Reference proteome</keyword>
<dbReference type="Pfam" id="PF06144">
    <property type="entry name" value="DNA_pol3_delta"/>
    <property type="match status" value="1"/>
</dbReference>
<dbReference type="NCBIfam" id="TIGR01128">
    <property type="entry name" value="holA"/>
    <property type="match status" value="1"/>
</dbReference>
<evidence type="ECO:0000256" key="8">
    <source>
        <dbReference type="ARBA" id="ARBA00049244"/>
    </source>
</evidence>